<comment type="similarity">
    <text evidence="1">Belongs to the alpha-carbonic anhydrase family.</text>
</comment>
<dbReference type="AlphaFoldDB" id="A0A7R9MER2"/>
<dbReference type="InterPro" id="IPR001148">
    <property type="entry name" value="CA_dom"/>
</dbReference>
<evidence type="ECO:0000313" key="8">
    <source>
        <dbReference type="EMBL" id="CAD7658845.1"/>
    </source>
</evidence>
<keyword evidence="3" id="KW-0479">Metal-binding</keyword>
<evidence type="ECO:0000256" key="1">
    <source>
        <dbReference type="ARBA" id="ARBA00010718"/>
    </source>
</evidence>
<dbReference type="Pfam" id="PF00194">
    <property type="entry name" value="Carb_anhydrase"/>
    <property type="match status" value="1"/>
</dbReference>
<evidence type="ECO:0000259" key="7">
    <source>
        <dbReference type="PROSITE" id="PS51144"/>
    </source>
</evidence>
<dbReference type="SMART" id="SM01057">
    <property type="entry name" value="Carb_anhydrase"/>
    <property type="match status" value="1"/>
</dbReference>
<accession>A0A7R9MER2</accession>
<evidence type="ECO:0000256" key="4">
    <source>
        <dbReference type="ARBA" id="ARBA00022833"/>
    </source>
</evidence>
<evidence type="ECO:0000256" key="6">
    <source>
        <dbReference type="ARBA" id="ARBA00048348"/>
    </source>
</evidence>
<keyword evidence="4" id="KW-0862">Zinc</keyword>
<dbReference type="GO" id="GO:0005886">
    <property type="term" value="C:plasma membrane"/>
    <property type="evidence" value="ECO:0007669"/>
    <property type="project" value="TreeGrafter"/>
</dbReference>
<reference evidence="8" key="1">
    <citation type="submission" date="2020-11" db="EMBL/GenBank/DDBJ databases">
        <authorList>
            <person name="Tran Van P."/>
        </authorList>
    </citation>
    <scope>NUCLEOTIDE SEQUENCE</scope>
</reference>
<dbReference type="Proteomes" id="UP000728032">
    <property type="component" value="Unassembled WGS sequence"/>
</dbReference>
<dbReference type="SUPFAM" id="SSF51069">
    <property type="entry name" value="Carbonic anhydrase"/>
    <property type="match status" value="1"/>
</dbReference>
<evidence type="ECO:0000256" key="3">
    <source>
        <dbReference type="ARBA" id="ARBA00022723"/>
    </source>
</evidence>
<sequence length="214" mass="24724">MAQLHFHWSDHKGRGSEHAFNGRTYSMEMHIVHFNKKYDNISESMHHKDGLAVIGVMFEITRKENPHLDAIIEGVRAVKIEGTEDFHSSPQFRQNPIQPTIRLENLLPNDLTLFFRYKGSLTTPPCYEAVTWLVFHDTTDIGLKQIQSFRELMNSEKVVMSDTFRQLQALNERRVEASRRLSDPMTGAATHVDRNHLLTHLSLIVSSLLIITKY</sequence>
<comment type="catalytic activity">
    <reaction evidence="6">
        <text>hydrogencarbonate + H(+) = CO2 + H2O</text>
        <dbReference type="Rhea" id="RHEA:10748"/>
        <dbReference type="ChEBI" id="CHEBI:15377"/>
        <dbReference type="ChEBI" id="CHEBI:15378"/>
        <dbReference type="ChEBI" id="CHEBI:16526"/>
        <dbReference type="ChEBI" id="CHEBI:17544"/>
        <dbReference type="EC" id="4.2.1.1"/>
    </reaction>
</comment>
<organism evidence="8">
    <name type="scientific">Oppiella nova</name>
    <dbReference type="NCBI Taxonomy" id="334625"/>
    <lineage>
        <taxon>Eukaryota</taxon>
        <taxon>Metazoa</taxon>
        <taxon>Ecdysozoa</taxon>
        <taxon>Arthropoda</taxon>
        <taxon>Chelicerata</taxon>
        <taxon>Arachnida</taxon>
        <taxon>Acari</taxon>
        <taxon>Acariformes</taxon>
        <taxon>Sarcoptiformes</taxon>
        <taxon>Oribatida</taxon>
        <taxon>Brachypylina</taxon>
        <taxon>Oppioidea</taxon>
        <taxon>Oppiidae</taxon>
        <taxon>Oppiella</taxon>
    </lineage>
</organism>
<dbReference type="PANTHER" id="PTHR18952">
    <property type="entry name" value="CARBONIC ANHYDRASE"/>
    <property type="match status" value="1"/>
</dbReference>
<protein>
    <recommendedName>
        <fullName evidence="2">carbonic anhydrase</fullName>
        <ecNumber evidence="2">4.2.1.1</ecNumber>
    </recommendedName>
</protein>
<dbReference type="CDD" id="cd00326">
    <property type="entry name" value="alpha_CA"/>
    <property type="match status" value="1"/>
</dbReference>
<feature type="domain" description="Alpha-carbonic anhydrase" evidence="7">
    <location>
        <begin position="1"/>
        <end position="179"/>
    </location>
</feature>
<dbReference type="InterPro" id="IPR023561">
    <property type="entry name" value="Carbonic_anhydrase_a-class"/>
</dbReference>
<dbReference type="EMBL" id="CAJPVJ010015969">
    <property type="protein sequence ID" value="CAG2176031.1"/>
    <property type="molecule type" value="Genomic_DNA"/>
</dbReference>
<dbReference type="InterPro" id="IPR036398">
    <property type="entry name" value="CA_dom_sf"/>
</dbReference>
<dbReference type="GO" id="GO:0004089">
    <property type="term" value="F:carbonate dehydratase activity"/>
    <property type="evidence" value="ECO:0007669"/>
    <property type="project" value="UniProtKB-EC"/>
</dbReference>
<evidence type="ECO:0000256" key="2">
    <source>
        <dbReference type="ARBA" id="ARBA00012925"/>
    </source>
</evidence>
<gene>
    <name evidence="8" type="ORF">ONB1V03_LOCUS15465</name>
</gene>
<keyword evidence="5" id="KW-0456">Lyase</keyword>
<proteinExistence type="inferred from homology"/>
<evidence type="ECO:0000313" key="9">
    <source>
        <dbReference type="Proteomes" id="UP000728032"/>
    </source>
</evidence>
<keyword evidence="9" id="KW-1185">Reference proteome</keyword>
<evidence type="ECO:0000256" key="5">
    <source>
        <dbReference type="ARBA" id="ARBA00023239"/>
    </source>
</evidence>
<dbReference type="GO" id="GO:0008270">
    <property type="term" value="F:zinc ion binding"/>
    <property type="evidence" value="ECO:0007669"/>
    <property type="project" value="InterPro"/>
</dbReference>
<dbReference type="PANTHER" id="PTHR18952:SF265">
    <property type="entry name" value="CARBONIC ANHYDRASE"/>
    <property type="match status" value="1"/>
</dbReference>
<name>A0A7R9MER2_9ACAR</name>
<dbReference type="OrthoDB" id="429145at2759"/>
<dbReference type="EC" id="4.2.1.1" evidence="2"/>
<dbReference type="EMBL" id="OC930794">
    <property type="protein sequence ID" value="CAD7658845.1"/>
    <property type="molecule type" value="Genomic_DNA"/>
</dbReference>
<dbReference type="Gene3D" id="3.10.200.10">
    <property type="entry name" value="Alpha carbonic anhydrase"/>
    <property type="match status" value="1"/>
</dbReference>
<dbReference type="PROSITE" id="PS51144">
    <property type="entry name" value="ALPHA_CA_2"/>
    <property type="match status" value="1"/>
</dbReference>